<keyword evidence="2" id="KW-0238">DNA-binding</keyword>
<dbReference type="PANTHER" id="PTHR30146">
    <property type="entry name" value="LACI-RELATED TRANSCRIPTIONAL REPRESSOR"/>
    <property type="match status" value="1"/>
</dbReference>
<evidence type="ECO:0000256" key="3">
    <source>
        <dbReference type="ARBA" id="ARBA00023163"/>
    </source>
</evidence>
<sequence length="203" mass="23189">MLTIRSRCRGVILINAQSNVFDYITLDNYNAGRAVAAYLYENGHRRIGAALCLPDYANEFGDRYRGARDFLHEHGLTLLAETVNDRQHEFAIIRDFLTVYRKRQATAMICFKDLTALMLYELARREKLRLPDDMSVVSFDDRCYTGFVHPALSTVRYPAEEVGRAVLEGVNTLLNGEPLNLHRQIVPTLLKRDSVAQIRPGKK</sequence>
<dbReference type="Pfam" id="PF13377">
    <property type="entry name" value="Peripla_BP_3"/>
    <property type="match status" value="1"/>
</dbReference>
<dbReference type="PANTHER" id="PTHR30146:SF109">
    <property type="entry name" value="HTH-TYPE TRANSCRIPTIONAL REGULATOR GALS"/>
    <property type="match status" value="1"/>
</dbReference>
<evidence type="ECO:0000256" key="2">
    <source>
        <dbReference type="ARBA" id="ARBA00023125"/>
    </source>
</evidence>
<evidence type="ECO:0000259" key="4">
    <source>
        <dbReference type="Pfam" id="PF13377"/>
    </source>
</evidence>
<comment type="caution">
    <text evidence="5">The sequence shown here is derived from an EMBL/GenBank/DDBJ whole genome shotgun (WGS) entry which is preliminary data.</text>
</comment>
<reference evidence="5" key="1">
    <citation type="submission" date="2019-08" db="EMBL/GenBank/DDBJ databases">
        <authorList>
            <person name="Kucharzyk K."/>
            <person name="Murdoch R.W."/>
            <person name="Higgins S."/>
            <person name="Loffler F."/>
        </authorList>
    </citation>
    <scope>NUCLEOTIDE SEQUENCE</scope>
</reference>
<dbReference type="InterPro" id="IPR046335">
    <property type="entry name" value="LacI/GalR-like_sensor"/>
</dbReference>
<dbReference type="InterPro" id="IPR028082">
    <property type="entry name" value="Peripla_BP_I"/>
</dbReference>
<dbReference type="EMBL" id="VSSQ01008444">
    <property type="protein sequence ID" value="MPM38879.1"/>
    <property type="molecule type" value="Genomic_DNA"/>
</dbReference>
<evidence type="ECO:0000313" key="5">
    <source>
        <dbReference type="EMBL" id="MPM38879.1"/>
    </source>
</evidence>
<name>A0A644ZDP8_9ZZZZ</name>
<keyword evidence="1" id="KW-0805">Transcription regulation</keyword>
<organism evidence="5">
    <name type="scientific">bioreactor metagenome</name>
    <dbReference type="NCBI Taxonomy" id="1076179"/>
    <lineage>
        <taxon>unclassified sequences</taxon>
        <taxon>metagenomes</taxon>
        <taxon>ecological metagenomes</taxon>
    </lineage>
</organism>
<gene>
    <name evidence="5" type="primary">purR_33</name>
    <name evidence="5" type="ORF">SDC9_85510</name>
</gene>
<dbReference type="GO" id="GO:0003700">
    <property type="term" value="F:DNA-binding transcription factor activity"/>
    <property type="evidence" value="ECO:0007669"/>
    <property type="project" value="TreeGrafter"/>
</dbReference>
<feature type="domain" description="Transcriptional regulator LacI/GalR-like sensor" evidence="4">
    <location>
        <begin position="37"/>
        <end position="195"/>
    </location>
</feature>
<protein>
    <submittedName>
        <fullName evidence="5">HTH-type transcriptional repressor PurR</fullName>
    </submittedName>
</protein>
<keyword evidence="3" id="KW-0804">Transcription</keyword>
<dbReference type="AlphaFoldDB" id="A0A644ZDP8"/>
<dbReference type="SUPFAM" id="SSF53822">
    <property type="entry name" value="Periplasmic binding protein-like I"/>
    <property type="match status" value="1"/>
</dbReference>
<dbReference type="Gene3D" id="3.40.50.2300">
    <property type="match status" value="1"/>
</dbReference>
<accession>A0A644ZDP8</accession>
<evidence type="ECO:0000256" key="1">
    <source>
        <dbReference type="ARBA" id="ARBA00023015"/>
    </source>
</evidence>
<proteinExistence type="predicted"/>
<dbReference type="GO" id="GO:0000976">
    <property type="term" value="F:transcription cis-regulatory region binding"/>
    <property type="evidence" value="ECO:0007669"/>
    <property type="project" value="TreeGrafter"/>
</dbReference>